<gene>
    <name evidence="2" type="ORF">EWM64_g1923</name>
</gene>
<dbReference type="STRING" id="135208.A0A4Z0A922"/>
<proteinExistence type="predicted"/>
<dbReference type="InterPro" id="IPR046341">
    <property type="entry name" value="SET_dom_sf"/>
</dbReference>
<evidence type="ECO:0000313" key="2">
    <source>
        <dbReference type="EMBL" id="TFY82088.1"/>
    </source>
</evidence>
<keyword evidence="3" id="KW-1185">Reference proteome</keyword>
<dbReference type="EMBL" id="SFCI01000143">
    <property type="protein sequence ID" value="TFY82088.1"/>
    <property type="molecule type" value="Genomic_DNA"/>
</dbReference>
<dbReference type="Gene3D" id="3.90.1410.10">
    <property type="entry name" value="set domain protein methyltransferase, domain 1"/>
    <property type="match status" value="1"/>
</dbReference>
<dbReference type="OrthoDB" id="341421at2759"/>
<dbReference type="GO" id="GO:0016279">
    <property type="term" value="F:protein-lysine N-methyltransferase activity"/>
    <property type="evidence" value="ECO:0007669"/>
    <property type="project" value="TreeGrafter"/>
</dbReference>
<accession>A0A4Z0A922</accession>
<dbReference type="SUPFAM" id="SSF82199">
    <property type="entry name" value="SET domain"/>
    <property type="match status" value="1"/>
</dbReference>
<dbReference type="AlphaFoldDB" id="A0A4Z0A922"/>
<dbReference type="PANTHER" id="PTHR13271">
    <property type="entry name" value="UNCHARACTERIZED PUTATIVE METHYLTRANSFERASE"/>
    <property type="match status" value="1"/>
</dbReference>
<comment type="caution">
    <text evidence="2">The sequence shown here is derived from an EMBL/GenBank/DDBJ whole genome shotgun (WGS) entry which is preliminary data.</text>
</comment>
<sequence>MFFIFKASITLFTLPAKAKINIKTLSLTYPSDSGKQALTLSATQLISLHLFLNRPSGEEPSPDPLFGPYISVLPRDFDSHPLTWFVRQELTLSTVMEHNLLRSMPHSVHSALSRIATRFHEDWRTVRKYMPVRVGSHETSTMARENARSHEPARDAGFPMGMAQRFSPFTLLRYDMTLTKSRGDNLSLCPVFDFANHAWTAPNMDPVNLESEGGRWRDPRGSRGELVCVSTMEGAKDEELFITYGAHANRTLFVEYGFINDVGEDDISSGVYPGEVDVHDVMEELIESCAVASWIKSTLEDEGYWGYDNTLRYVILLEAHRI</sequence>
<evidence type="ECO:0000256" key="1">
    <source>
        <dbReference type="SAM" id="MobiDB-lite"/>
    </source>
</evidence>
<dbReference type="InterPro" id="IPR050600">
    <property type="entry name" value="SETD3_SETD6_MTase"/>
</dbReference>
<protein>
    <recommendedName>
        <fullName evidence="4">SET domain-containing protein</fullName>
    </recommendedName>
</protein>
<evidence type="ECO:0000313" key="3">
    <source>
        <dbReference type="Proteomes" id="UP000298061"/>
    </source>
</evidence>
<dbReference type="Proteomes" id="UP000298061">
    <property type="component" value="Unassembled WGS sequence"/>
</dbReference>
<reference evidence="2 3" key="1">
    <citation type="submission" date="2019-02" db="EMBL/GenBank/DDBJ databases">
        <title>Genome sequencing of the rare red list fungi Hericium alpestre (H. flagellum).</title>
        <authorList>
            <person name="Buettner E."/>
            <person name="Kellner H."/>
        </authorList>
    </citation>
    <scope>NUCLEOTIDE SEQUENCE [LARGE SCALE GENOMIC DNA]</scope>
    <source>
        <strain evidence="2 3">DSM 108284</strain>
    </source>
</reference>
<evidence type="ECO:0008006" key="4">
    <source>
        <dbReference type="Google" id="ProtNLM"/>
    </source>
</evidence>
<name>A0A4Z0A922_9AGAM</name>
<organism evidence="2 3">
    <name type="scientific">Hericium alpestre</name>
    <dbReference type="NCBI Taxonomy" id="135208"/>
    <lineage>
        <taxon>Eukaryota</taxon>
        <taxon>Fungi</taxon>
        <taxon>Dikarya</taxon>
        <taxon>Basidiomycota</taxon>
        <taxon>Agaricomycotina</taxon>
        <taxon>Agaricomycetes</taxon>
        <taxon>Russulales</taxon>
        <taxon>Hericiaceae</taxon>
        <taxon>Hericium</taxon>
    </lineage>
</organism>
<feature type="compositionally biased region" description="Basic and acidic residues" evidence="1">
    <location>
        <begin position="145"/>
        <end position="154"/>
    </location>
</feature>
<feature type="region of interest" description="Disordered" evidence="1">
    <location>
        <begin position="136"/>
        <end position="157"/>
    </location>
</feature>